<comment type="caution">
    <text evidence="2">The sequence shown here is derived from an EMBL/GenBank/DDBJ whole genome shotgun (WGS) entry which is preliminary data.</text>
</comment>
<dbReference type="PANTHER" id="PTHR42678:SF34">
    <property type="entry name" value="OS04G0183300 PROTEIN"/>
    <property type="match status" value="1"/>
</dbReference>
<sequence length="447" mass="49728">MIYKKANFILILFFSIVISAKDIKNSLIESYPNHSNSNLVNIVIKDNIDIENRVTSAGSIALKDNIASQNAFVIKKLLSANYHIYGKANLSEWANFRSEDSVSGWSSYGGQTLHFKDDNFNPCGSSSGSAVAVATGIVEISIGTETNGSITCPSSVNGIVGMKPTVGLVSRSGIIPIASSQDTAGPMGNSVEIVAKTLEAISGTDPEDPATFLIPPQFEYNFSDAIKNETLEGKRFGLLNIENTNPIIVSLHDEIRRIIESLGGEVVEIVDNRVYPDEEEYYILLYEFKVGLEEYLEKSISSNKTLEEIIKFNEANKELTMPYFGQDIFYQSLESTNYLRYLWSKRAIKNSYKKTLSLMKKFELDAFIGITRGPAWKINYQDGDWGAMQETILISSGGYAAHNGMPHITIPYFEINNMPVGISIIGRRWDDKLIIEYASAIEKSRYN</sequence>
<evidence type="ECO:0000313" key="2">
    <source>
        <dbReference type="EMBL" id="RZO25873.1"/>
    </source>
</evidence>
<organism evidence="2 3">
    <name type="scientific">SAR86 cluster bacterium</name>
    <dbReference type="NCBI Taxonomy" id="2030880"/>
    <lineage>
        <taxon>Bacteria</taxon>
        <taxon>Pseudomonadati</taxon>
        <taxon>Pseudomonadota</taxon>
        <taxon>Gammaproteobacteria</taxon>
        <taxon>SAR86 cluster</taxon>
    </lineage>
</organism>
<dbReference type="SUPFAM" id="SSF75304">
    <property type="entry name" value="Amidase signature (AS) enzymes"/>
    <property type="match status" value="1"/>
</dbReference>
<evidence type="ECO:0000313" key="3">
    <source>
        <dbReference type="Proteomes" id="UP000319384"/>
    </source>
</evidence>
<dbReference type="Pfam" id="PF01425">
    <property type="entry name" value="Amidase"/>
    <property type="match status" value="1"/>
</dbReference>
<name>A0A520MXD4_9GAMM</name>
<dbReference type="Gene3D" id="3.90.1300.10">
    <property type="entry name" value="Amidase signature (AS) domain"/>
    <property type="match status" value="1"/>
</dbReference>
<dbReference type="InterPro" id="IPR036928">
    <property type="entry name" value="AS_sf"/>
</dbReference>
<protein>
    <recommendedName>
        <fullName evidence="1">Amidase domain-containing protein</fullName>
    </recommendedName>
</protein>
<accession>A0A520MXD4</accession>
<evidence type="ECO:0000259" key="1">
    <source>
        <dbReference type="Pfam" id="PF01425"/>
    </source>
</evidence>
<proteinExistence type="predicted"/>
<dbReference type="PANTHER" id="PTHR42678">
    <property type="entry name" value="AMIDASE"/>
    <property type="match status" value="1"/>
</dbReference>
<dbReference type="Proteomes" id="UP000319384">
    <property type="component" value="Unassembled WGS sequence"/>
</dbReference>
<reference evidence="2 3" key="1">
    <citation type="submission" date="2019-02" db="EMBL/GenBank/DDBJ databases">
        <title>Prokaryotic population dynamics and viral predation in marine succession experiment using metagenomics: the confinement effect.</title>
        <authorList>
            <person name="Haro-Moreno J.M."/>
            <person name="Rodriguez-Valera F."/>
            <person name="Lopez-Perez M."/>
        </authorList>
    </citation>
    <scope>NUCLEOTIDE SEQUENCE [LARGE SCALE GENOMIC DNA]</scope>
    <source>
        <strain evidence="2">MED-G162</strain>
    </source>
</reference>
<dbReference type="InterPro" id="IPR023631">
    <property type="entry name" value="Amidase_dom"/>
</dbReference>
<dbReference type="EMBL" id="SHBH01000023">
    <property type="protein sequence ID" value="RZO25873.1"/>
    <property type="molecule type" value="Genomic_DNA"/>
</dbReference>
<gene>
    <name evidence="2" type="ORF">EVA95_02910</name>
</gene>
<dbReference type="AlphaFoldDB" id="A0A520MXD4"/>
<feature type="domain" description="Amidase" evidence="1">
    <location>
        <begin position="40"/>
        <end position="434"/>
    </location>
</feature>